<organism evidence="3 4">
    <name type="scientific">Pseudolycoriella hygida</name>
    <dbReference type="NCBI Taxonomy" id="35572"/>
    <lineage>
        <taxon>Eukaryota</taxon>
        <taxon>Metazoa</taxon>
        <taxon>Ecdysozoa</taxon>
        <taxon>Arthropoda</taxon>
        <taxon>Hexapoda</taxon>
        <taxon>Insecta</taxon>
        <taxon>Pterygota</taxon>
        <taxon>Neoptera</taxon>
        <taxon>Endopterygota</taxon>
        <taxon>Diptera</taxon>
        <taxon>Nematocera</taxon>
        <taxon>Sciaroidea</taxon>
        <taxon>Sciaridae</taxon>
        <taxon>Pseudolycoriella</taxon>
    </lineage>
</organism>
<reference evidence="3" key="1">
    <citation type="submission" date="2022-07" db="EMBL/GenBank/DDBJ databases">
        <authorList>
            <person name="Trinca V."/>
            <person name="Uliana J.V.C."/>
            <person name="Torres T.T."/>
            <person name="Ward R.J."/>
            <person name="Monesi N."/>
        </authorList>
    </citation>
    <scope>NUCLEOTIDE SEQUENCE</scope>
    <source>
        <strain evidence="3">HSMRA1968</strain>
        <tissue evidence="3">Whole embryos</tissue>
    </source>
</reference>
<dbReference type="SMART" id="SM00225">
    <property type="entry name" value="BTB"/>
    <property type="match status" value="1"/>
</dbReference>
<dbReference type="InterPro" id="IPR011705">
    <property type="entry name" value="BACK"/>
</dbReference>
<dbReference type="Gene3D" id="3.30.710.10">
    <property type="entry name" value="Potassium Channel Kv1.1, Chain A"/>
    <property type="match status" value="1"/>
</dbReference>
<feature type="domain" description="BTB" evidence="2">
    <location>
        <begin position="90"/>
        <end position="160"/>
    </location>
</feature>
<dbReference type="GO" id="GO:0000932">
    <property type="term" value="C:P-body"/>
    <property type="evidence" value="ECO:0007669"/>
    <property type="project" value="TreeGrafter"/>
</dbReference>
<dbReference type="AlphaFoldDB" id="A0A9Q0MZH2"/>
<dbReference type="InterPro" id="IPR038648">
    <property type="entry name" value="PHR_sf"/>
</dbReference>
<dbReference type="PANTHER" id="PTHR45774">
    <property type="entry name" value="BTB/POZ DOMAIN-CONTAINING"/>
    <property type="match status" value="1"/>
</dbReference>
<dbReference type="Gene3D" id="1.25.40.420">
    <property type="match status" value="1"/>
</dbReference>
<dbReference type="InterPro" id="IPR011333">
    <property type="entry name" value="SKP1/BTB/POZ_sf"/>
</dbReference>
<evidence type="ECO:0000259" key="2">
    <source>
        <dbReference type="PROSITE" id="PS50097"/>
    </source>
</evidence>
<proteinExistence type="predicted"/>
<dbReference type="Pfam" id="PF07707">
    <property type="entry name" value="BACK"/>
    <property type="match status" value="1"/>
</dbReference>
<feature type="compositionally biased region" description="Polar residues" evidence="1">
    <location>
        <begin position="283"/>
        <end position="303"/>
    </location>
</feature>
<dbReference type="GO" id="GO:0022008">
    <property type="term" value="P:neurogenesis"/>
    <property type="evidence" value="ECO:0007669"/>
    <property type="project" value="TreeGrafter"/>
</dbReference>
<dbReference type="GO" id="GO:0005829">
    <property type="term" value="C:cytosol"/>
    <property type="evidence" value="ECO:0007669"/>
    <property type="project" value="TreeGrafter"/>
</dbReference>
<dbReference type="EMBL" id="WJQU01000003">
    <property type="protein sequence ID" value="KAJ6640249.1"/>
    <property type="molecule type" value="Genomic_DNA"/>
</dbReference>
<feature type="region of interest" description="Disordered" evidence="1">
    <location>
        <begin position="276"/>
        <end position="303"/>
    </location>
</feature>
<dbReference type="Proteomes" id="UP001151699">
    <property type="component" value="Chromosome X"/>
</dbReference>
<keyword evidence="4" id="KW-1185">Reference proteome</keyword>
<dbReference type="OrthoDB" id="45365at2759"/>
<evidence type="ECO:0000256" key="1">
    <source>
        <dbReference type="SAM" id="MobiDB-lite"/>
    </source>
</evidence>
<evidence type="ECO:0000313" key="3">
    <source>
        <dbReference type="EMBL" id="KAJ6640249.1"/>
    </source>
</evidence>
<name>A0A9Q0MZH2_9DIPT</name>
<dbReference type="Pfam" id="PF00651">
    <property type="entry name" value="BTB"/>
    <property type="match status" value="1"/>
</dbReference>
<protein>
    <submittedName>
        <fullName evidence="3">BTB/POZ domain-containing protein 2</fullName>
    </submittedName>
</protein>
<dbReference type="InterPro" id="IPR000210">
    <property type="entry name" value="BTB/POZ_dom"/>
</dbReference>
<dbReference type="Gene3D" id="2.60.120.820">
    <property type="entry name" value="PHR domain"/>
    <property type="match status" value="1"/>
</dbReference>
<dbReference type="PANTHER" id="PTHR45774:SF3">
    <property type="entry name" value="BTB (POZ) DOMAIN-CONTAINING 2B-RELATED"/>
    <property type="match status" value="1"/>
</dbReference>
<dbReference type="SUPFAM" id="SSF54695">
    <property type="entry name" value="POZ domain"/>
    <property type="match status" value="1"/>
</dbReference>
<sequence>MLVVDPVANIDSESLTLNWLEPSGLLILYSDIKNVDSFLLEEHNISHVKRKLPFLPVCYLGGMDSSIDWQTSCYKLKNRGEHLLKTGKWADCHFLVGAEPNQIMLPGHKLIMAMASPVFDAMFNGGLPEKNDPIEILDVQPDAFKALMEYIYTDKININSVDKAFELCYVAKKYMIPYVVEFCTKFLWSDLCPKNVCRAYEFANLFEEPSLAERCLQIICSKTTEILSDASFEDIELSTLLTILDQEYLHIESELDLFNALSQYAEKHDYGKPITKEEEEEQTNAGEGTSSGPAEELQNNIANPQPKFRDAVRKIRFLTLTPKQFAENVVRTNILNQSEAFAILMNISSPTHDICPMPEGFSVSIKQRTYNETPCMSNATPMDVVRVQPFYGFTEEHVSLALREPTSRNMSEASRNIMETRKFYATRTIRQHESIDYYNTSVSDCSLTFMVDRSICITGIQVPTQVLGDQICHANLLPDRYSELLYAHLLDSQGSRLTYTHSSSRVRFDSLLEISFDRPIYITRNKVYKIGVAFNKSGWYPMCTCVPLITCENVCFTFNVGSPNESVRDGLIRAIVFQLSRVN</sequence>
<dbReference type="SMART" id="SM00875">
    <property type="entry name" value="BACK"/>
    <property type="match status" value="1"/>
</dbReference>
<accession>A0A9Q0MZH2</accession>
<comment type="caution">
    <text evidence="3">The sequence shown here is derived from an EMBL/GenBank/DDBJ whole genome shotgun (WGS) entry which is preliminary data.</text>
</comment>
<gene>
    <name evidence="3" type="primary">BTBD2_1</name>
    <name evidence="3" type="ORF">Bhyg_12999</name>
</gene>
<dbReference type="FunFam" id="3.30.710.10:FF:000169">
    <property type="entry name" value="BTB/POZ domain-containing protein 2"/>
    <property type="match status" value="1"/>
</dbReference>
<dbReference type="PROSITE" id="PS50097">
    <property type="entry name" value="BTB"/>
    <property type="match status" value="1"/>
</dbReference>
<evidence type="ECO:0000313" key="4">
    <source>
        <dbReference type="Proteomes" id="UP001151699"/>
    </source>
</evidence>